<feature type="transmembrane region" description="Helical" evidence="17">
    <location>
        <begin position="56"/>
        <end position="73"/>
    </location>
</feature>
<evidence type="ECO:0000256" key="16">
    <source>
        <dbReference type="ARBA" id="ARBA00049551"/>
    </source>
</evidence>
<evidence type="ECO:0000256" key="11">
    <source>
        <dbReference type="ARBA" id="ARBA00022989"/>
    </source>
</evidence>
<evidence type="ECO:0000256" key="4">
    <source>
        <dbReference type="ARBA" id="ARBA00012944"/>
    </source>
</evidence>
<feature type="domain" description="NADH:quinone oxidoreductase/Mrp antiporter transmembrane" evidence="18">
    <location>
        <begin position="104"/>
        <end position="382"/>
    </location>
</feature>
<feature type="transmembrane region" description="Helical" evidence="17">
    <location>
        <begin position="293"/>
        <end position="317"/>
    </location>
</feature>
<reference evidence="20" key="1">
    <citation type="submission" date="2018-05" db="EMBL/GenBank/DDBJ databases">
        <authorList>
            <person name="Huang Y."/>
            <person name="Qin D."/>
        </authorList>
    </citation>
    <scope>NUCLEOTIDE SEQUENCE</scope>
</reference>
<dbReference type="RefSeq" id="YP_009987578.1">
    <property type="nucleotide sequence ID" value="NC_052695.1"/>
</dbReference>
<feature type="transmembrane region" description="Helical" evidence="17">
    <location>
        <begin position="110"/>
        <end position="127"/>
    </location>
</feature>
<keyword evidence="7 17" id="KW-0679">Respiratory chain</keyword>
<evidence type="ECO:0000256" key="7">
    <source>
        <dbReference type="ARBA" id="ARBA00022660"/>
    </source>
</evidence>
<feature type="transmembrane region" description="Helical" evidence="17">
    <location>
        <begin position="268"/>
        <end position="287"/>
    </location>
</feature>
<dbReference type="PRINTS" id="PR01437">
    <property type="entry name" value="NUOXDRDTASE4"/>
</dbReference>
<evidence type="ECO:0000256" key="13">
    <source>
        <dbReference type="ARBA" id="ARBA00023075"/>
    </source>
</evidence>
<evidence type="ECO:0000256" key="17">
    <source>
        <dbReference type="RuleBase" id="RU003297"/>
    </source>
</evidence>
<evidence type="ECO:0000256" key="15">
    <source>
        <dbReference type="ARBA" id="ARBA00023136"/>
    </source>
</evidence>
<feature type="transmembrane region" description="Helical" evidence="17">
    <location>
        <begin position="176"/>
        <end position="199"/>
    </location>
</feature>
<dbReference type="Pfam" id="PF00361">
    <property type="entry name" value="Proton_antipo_M"/>
    <property type="match status" value="1"/>
</dbReference>
<dbReference type="EC" id="7.1.1.2" evidence="4 17"/>
<dbReference type="InterPro" id="IPR001750">
    <property type="entry name" value="ND/Mrp_TM"/>
</dbReference>
<reference evidence="20" key="2">
    <citation type="journal article" date="2020" name="Genomics">
        <title>Contribution to the mitogenome diversity in Delphacinae: Phylogenetic and ecological implications.</title>
        <authorList>
            <person name="Huang Y.-X."/>
            <person name="Ren F.-J."/>
            <person name="Bartlett C.R."/>
            <person name="Wei Y.-S."/>
            <person name="Qin D.-Z."/>
        </authorList>
    </citation>
    <scope>NUCLEOTIDE SEQUENCE</scope>
</reference>
<proteinExistence type="inferred from homology"/>
<dbReference type="InterPro" id="IPR003918">
    <property type="entry name" value="NADH_UbQ_OxRdtase"/>
</dbReference>
<comment type="subcellular location">
    <subcellularLocation>
        <location evidence="2 17">Mitochondrion membrane</location>
        <topology evidence="2 17">Multi-pass membrane protein</topology>
    </subcellularLocation>
</comment>
<keyword evidence="8 17" id="KW-0812">Transmembrane</keyword>
<dbReference type="GO" id="GO:0015990">
    <property type="term" value="P:electron transport coupled proton transport"/>
    <property type="evidence" value="ECO:0007669"/>
    <property type="project" value="TreeGrafter"/>
</dbReference>
<dbReference type="PANTHER" id="PTHR43507:SF20">
    <property type="entry name" value="NADH-UBIQUINONE OXIDOREDUCTASE CHAIN 4"/>
    <property type="match status" value="1"/>
</dbReference>
<keyword evidence="14 17" id="KW-0496">Mitochondrion</keyword>
<keyword evidence="15 17" id="KW-0472">Membrane</keyword>
<dbReference type="PANTHER" id="PTHR43507">
    <property type="entry name" value="NADH-UBIQUINONE OXIDOREDUCTASE CHAIN 4"/>
    <property type="match status" value="1"/>
</dbReference>
<keyword evidence="9" id="KW-1278">Translocase</keyword>
<dbReference type="GO" id="GO:0048039">
    <property type="term" value="F:ubiquinone binding"/>
    <property type="evidence" value="ECO:0007669"/>
    <property type="project" value="TreeGrafter"/>
</dbReference>
<dbReference type="CTD" id="4538"/>
<dbReference type="Pfam" id="PF01059">
    <property type="entry name" value="Oxidored_q5_N"/>
    <property type="match status" value="1"/>
</dbReference>
<dbReference type="AlphaFoldDB" id="A0A7S4YZK4"/>
<evidence type="ECO:0000313" key="20">
    <source>
        <dbReference type="EMBL" id="QBZ38051.1"/>
    </source>
</evidence>
<geneLocation type="mitochondrion" evidence="20"/>
<dbReference type="GO" id="GO:0042773">
    <property type="term" value="P:ATP synthesis coupled electron transport"/>
    <property type="evidence" value="ECO:0007669"/>
    <property type="project" value="InterPro"/>
</dbReference>
<feature type="domain" description="NADH:ubiquinone oxidoreductase chain 4 N-terminal" evidence="19">
    <location>
        <begin position="1"/>
        <end position="99"/>
    </location>
</feature>
<dbReference type="InterPro" id="IPR000260">
    <property type="entry name" value="NADH4_N"/>
</dbReference>
<evidence type="ECO:0000256" key="14">
    <source>
        <dbReference type="ARBA" id="ARBA00023128"/>
    </source>
</evidence>
<feature type="transmembrane region" description="Helical" evidence="17">
    <location>
        <begin position="417"/>
        <end position="437"/>
    </location>
</feature>
<keyword evidence="6 17" id="KW-0813">Transport</keyword>
<gene>
    <name evidence="20" type="primary">ND4</name>
</gene>
<keyword evidence="13 17" id="KW-0830">Ubiquinone</keyword>
<dbReference type="GO" id="GO:0008137">
    <property type="term" value="F:NADH dehydrogenase (ubiquinone) activity"/>
    <property type="evidence" value="ECO:0007669"/>
    <property type="project" value="UniProtKB-UniRule"/>
</dbReference>
<feature type="transmembrane region" description="Helical" evidence="17">
    <location>
        <begin position="7"/>
        <end position="36"/>
    </location>
</feature>
<protein>
    <recommendedName>
        <fullName evidence="5 17">NADH-ubiquinone oxidoreductase chain 4</fullName>
        <ecNumber evidence="4 17">7.1.1.2</ecNumber>
    </recommendedName>
</protein>
<evidence type="ECO:0000256" key="9">
    <source>
        <dbReference type="ARBA" id="ARBA00022967"/>
    </source>
</evidence>
<dbReference type="GO" id="GO:0031966">
    <property type="term" value="C:mitochondrial membrane"/>
    <property type="evidence" value="ECO:0007669"/>
    <property type="project" value="UniProtKB-SubCell"/>
</dbReference>
<dbReference type="GO" id="GO:0003954">
    <property type="term" value="F:NADH dehydrogenase activity"/>
    <property type="evidence" value="ECO:0007669"/>
    <property type="project" value="TreeGrafter"/>
</dbReference>
<feature type="transmembrane region" description="Helical" evidence="17">
    <location>
        <begin position="85"/>
        <end position="104"/>
    </location>
</feature>
<feature type="transmembrane region" description="Helical" evidence="17">
    <location>
        <begin position="206"/>
        <end position="227"/>
    </location>
</feature>
<keyword evidence="10 17" id="KW-0249">Electron transport</keyword>
<sequence>MLSLIMLNIFLILIIKFLSLHMLIYIFYLILNYFIWNFYFNSFFCLISFNFGLDKYSFSLMILSIWICLLMMYSSLNYKNFYKLYINLMILLINFFLTMCFFSLNFFFFYLFFECSVLPLFLLIYGWGYQPERVYSSIYFILFTLISSLPLFLLILNLESELGYFYMKINFSCLNFYMMFFFMFSFLVKLPMFMFHLWLPKAHVEAPTLGSMILAGVMLKLGGYGLIRVFNFFNYIMNIYSFIFVSVSLIGCFYISLFCLIQVDLKMLVAYSSVSHMGLIICGLVSLTDFGFLGSLFLMISHGLVSSGMFFLVGCLYERIGSRSIFIIRGLMNFMPSFVMFFFLLCVSNMSCPPSLNLVSEIFIIFSLINWDYFTLIYLFFILFFSACSMICLFSFISHGLSSSMIFYMDSGLVREFLCFFLHLAPLYLFILNLEFFS</sequence>
<dbReference type="GeneID" id="62618792"/>
<evidence type="ECO:0000256" key="12">
    <source>
        <dbReference type="ARBA" id="ARBA00023027"/>
    </source>
</evidence>
<dbReference type="EMBL" id="MH293471">
    <property type="protein sequence ID" value="QBZ38051.1"/>
    <property type="molecule type" value="Genomic_DNA"/>
</dbReference>
<comment type="catalytic activity">
    <reaction evidence="16 17">
        <text>a ubiquinone + NADH + 5 H(+)(in) = a ubiquinol + NAD(+) + 4 H(+)(out)</text>
        <dbReference type="Rhea" id="RHEA:29091"/>
        <dbReference type="Rhea" id="RHEA-COMP:9565"/>
        <dbReference type="Rhea" id="RHEA-COMP:9566"/>
        <dbReference type="ChEBI" id="CHEBI:15378"/>
        <dbReference type="ChEBI" id="CHEBI:16389"/>
        <dbReference type="ChEBI" id="CHEBI:17976"/>
        <dbReference type="ChEBI" id="CHEBI:57540"/>
        <dbReference type="ChEBI" id="CHEBI:57945"/>
        <dbReference type="EC" id="7.1.1.2"/>
    </reaction>
</comment>
<evidence type="ECO:0000256" key="1">
    <source>
        <dbReference type="ARBA" id="ARBA00003257"/>
    </source>
</evidence>
<evidence type="ECO:0000256" key="2">
    <source>
        <dbReference type="ARBA" id="ARBA00004225"/>
    </source>
</evidence>
<organism evidence="20">
    <name type="scientific">Tropidocephala brunnipennis</name>
    <dbReference type="NCBI Taxonomy" id="2008871"/>
    <lineage>
        <taxon>Eukaryota</taxon>
        <taxon>Metazoa</taxon>
        <taxon>Ecdysozoa</taxon>
        <taxon>Arthropoda</taxon>
        <taxon>Hexapoda</taxon>
        <taxon>Insecta</taxon>
        <taxon>Pterygota</taxon>
        <taxon>Neoptera</taxon>
        <taxon>Paraneoptera</taxon>
        <taxon>Hemiptera</taxon>
        <taxon>Auchenorrhyncha</taxon>
        <taxon>Fulgoroidea</taxon>
        <taxon>Delphacidae</taxon>
        <taxon>Delphacinae</taxon>
        <taxon>Tropidocephala</taxon>
    </lineage>
</organism>
<evidence type="ECO:0000256" key="6">
    <source>
        <dbReference type="ARBA" id="ARBA00022448"/>
    </source>
</evidence>
<keyword evidence="12 17" id="KW-0520">NAD</keyword>
<evidence type="ECO:0000259" key="19">
    <source>
        <dbReference type="Pfam" id="PF01059"/>
    </source>
</evidence>
<name>A0A7S4YZK4_9HEMI</name>
<comment type="function">
    <text evidence="17">Core subunit of the mitochondrial membrane respiratory chain NADH dehydrogenase (Complex I) which catalyzes electron transfer from NADH through the respiratory chain, using ubiquinone as an electron acceptor. Essential for the catalytic activity and assembly of complex I.</text>
</comment>
<evidence type="ECO:0000256" key="8">
    <source>
        <dbReference type="ARBA" id="ARBA00022692"/>
    </source>
</evidence>
<accession>A0A7S4YZK4</accession>
<evidence type="ECO:0000256" key="5">
    <source>
        <dbReference type="ARBA" id="ARBA00021006"/>
    </source>
</evidence>
<evidence type="ECO:0000256" key="3">
    <source>
        <dbReference type="ARBA" id="ARBA00009025"/>
    </source>
</evidence>
<comment type="function">
    <text evidence="1">Core subunit of the mitochondrial membrane respiratory chain NADH dehydrogenase (Complex I) that is believed to belong to the minimal assembly required for catalysis. Complex I functions in the transfer of electrons from NADH to the respiratory chain. The immediate electron acceptor for the enzyme is believed to be ubiquinone.</text>
</comment>
<comment type="similarity">
    <text evidence="3 17">Belongs to the complex I subunit 4 family.</text>
</comment>
<evidence type="ECO:0000256" key="10">
    <source>
        <dbReference type="ARBA" id="ARBA00022982"/>
    </source>
</evidence>
<evidence type="ECO:0000259" key="18">
    <source>
        <dbReference type="Pfam" id="PF00361"/>
    </source>
</evidence>
<feature type="transmembrane region" description="Helical" evidence="17">
    <location>
        <begin position="134"/>
        <end position="156"/>
    </location>
</feature>
<keyword evidence="11 17" id="KW-1133">Transmembrane helix</keyword>
<feature type="transmembrane region" description="Helical" evidence="17">
    <location>
        <begin position="239"/>
        <end position="261"/>
    </location>
</feature>